<organism evidence="1 2">
    <name type="scientific">Robiginitalea myxolifaciens</name>
    <dbReference type="NCBI Taxonomy" id="400055"/>
    <lineage>
        <taxon>Bacteria</taxon>
        <taxon>Pseudomonadati</taxon>
        <taxon>Bacteroidota</taxon>
        <taxon>Flavobacteriia</taxon>
        <taxon>Flavobacteriales</taxon>
        <taxon>Flavobacteriaceae</taxon>
        <taxon>Robiginitalea</taxon>
    </lineage>
</organism>
<evidence type="ECO:0000313" key="1">
    <source>
        <dbReference type="EMBL" id="SFR31606.1"/>
    </source>
</evidence>
<dbReference type="EMBL" id="FOYQ01000001">
    <property type="protein sequence ID" value="SFR31606.1"/>
    <property type="molecule type" value="Genomic_DNA"/>
</dbReference>
<protein>
    <submittedName>
        <fullName evidence="1">Uncharacterized protein</fullName>
    </submittedName>
</protein>
<dbReference type="STRING" id="400055.SAMN04490243_0291"/>
<keyword evidence="2" id="KW-1185">Reference proteome</keyword>
<accession>A0A1I6FNV4</accession>
<dbReference type="AlphaFoldDB" id="A0A1I6FNV4"/>
<proteinExistence type="predicted"/>
<evidence type="ECO:0000313" key="2">
    <source>
        <dbReference type="Proteomes" id="UP000199534"/>
    </source>
</evidence>
<gene>
    <name evidence="1" type="ORF">SAMN04490243_0291</name>
</gene>
<dbReference type="OrthoDB" id="1121857at2"/>
<dbReference type="Proteomes" id="UP000199534">
    <property type="component" value="Unassembled WGS sequence"/>
</dbReference>
<dbReference type="RefSeq" id="WP_092980101.1">
    <property type="nucleotide sequence ID" value="NZ_FOYQ01000001.1"/>
</dbReference>
<reference evidence="1 2" key="1">
    <citation type="submission" date="2016-10" db="EMBL/GenBank/DDBJ databases">
        <authorList>
            <person name="de Groot N.N."/>
        </authorList>
    </citation>
    <scope>NUCLEOTIDE SEQUENCE [LARGE SCALE GENOMIC DNA]</scope>
    <source>
        <strain evidence="1 2">DSM 21019</strain>
    </source>
</reference>
<name>A0A1I6FNV4_9FLAO</name>
<sequence>MASIRILKRDINNVLGDIIEAVYIVEATQGSEPTQEGSAIIDKAIDTFDTLIAKVNDKEVENRRKHLKEVRKELETEATALVGRINKLEA</sequence>